<evidence type="ECO:0000313" key="1">
    <source>
        <dbReference type="EMBL" id="RLK52113.1"/>
    </source>
</evidence>
<comment type="caution">
    <text evidence="1">The sequence shown here is derived from an EMBL/GenBank/DDBJ whole genome shotgun (WGS) entry which is preliminary data.</text>
</comment>
<sequence>MDFPDSAPPGIHDADAVAHALRLTVRARELVSVVRVGLQVVGRATAWQSRAADAFQIALGDTSRRLVDVEIRVDDAAGELRAVARRLALSTGAGAGAPVGG</sequence>
<reference evidence="1 2" key="1">
    <citation type="journal article" date="2015" name="Stand. Genomic Sci.">
        <title>Genomic Encyclopedia of Bacterial and Archaeal Type Strains, Phase III: the genomes of soil and plant-associated and newly described type strains.</title>
        <authorList>
            <person name="Whitman W.B."/>
            <person name="Woyke T."/>
            <person name="Klenk H.P."/>
            <person name="Zhou Y."/>
            <person name="Lilburn T.G."/>
            <person name="Beck B.J."/>
            <person name="De Vos P."/>
            <person name="Vandamme P."/>
            <person name="Eisen J.A."/>
            <person name="Garrity G."/>
            <person name="Hugenholtz P."/>
            <person name="Kyrpides N.C."/>
        </authorList>
    </citation>
    <scope>NUCLEOTIDE SEQUENCE [LARGE SCALE GENOMIC DNA]</scope>
    <source>
        <strain evidence="1 2">S2T63</strain>
    </source>
</reference>
<protein>
    <submittedName>
        <fullName evidence="1">Uncharacterized protein</fullName>
    </submittedName>
</protein>
<accession>A0A498C9A1</accession>
<keyword evidence="2" id="KW-1185">Reference proteome</keyword>
<dbReference type="RefSeq" id="WP_121056566.1">
    <property type="nucleotide sequence ID" value="NZ_RCDB01000001.1"/>
</dbReference>
<evidence type="ECO:0000313" key="2">
    <source>
        <dbReference type="Proteomes" id="UP000273158"/>
    </source>
</evidence>
<dbReference type="Proteomes" id="UP000273158">
    <property type="component" value="Unassembled WGS sequence"/>
</dbReference>
<dbReference type="EMBL" id="RCDB01000001">
    <property type="protein sequence ID" value="RLK52113.1"/>
    <property type="molecule type" value="Genomic_DNA"/>
</dbReference>
<gene>
    <name evidence="1" type="ORF">C7474_0039</name>
</gene>
<dbReference type="AlphaFoldDB" id="A0A498C9A1"/>
<name>A0A498C9A1_9MICO</name>
<organism evidence="1 2">
    <name type="scientific">Microbacterium telephonicum</name>
    <dbReference type="NCBI Taxonomy" id="1714841"/>
    <lineage>
        <taxon>Bacteria</taxon>
        <taxon>Bacillati</taxon>
        <taxon>Actinomycetota</taxon>
        <taxon>Actinomycetes</taxon>
        <taxon>Micrococcales</taxon>
        <taxon>Microbacteriaceae</taxon>
        <taxon>Microbacterium</taxon>
    </lineage>
</organism>
<proteinExistence type="predicted"/>